<dbReference type="SUPFAM" id="SSF88697">
    <property type="entry name" value="PUA domain-like"/>
    <property type="match status" value="1"/>
</dbReference>
<dbReference type="PIRSF" id="PIRSF021320">
    <property type="entry name" value="DUF984"/>
    <property type="match status" value="1"/>
</dbReference>
<dbReference type="OrthoDB" id="9807542at2"/>
<dbReference type="RefSeq" id="WP_093321082.1">
    <property type="nucleotide sequence ID" value="NZ_FOHV01000023.1"/>
</dbReference>
<dbReference type="EMBL" id="FOHV01000023">
    <property type="protein sequence ID" value="SET40104.1"/>
    <property type="molecule type" value="Genomic_DNA"/>
</dbReference>
<dbReference type="Gene3D" id="3.10.400.10">
    <property type="entry name" value="Sulfate adenylyltransferase"/>
    <property type="match status" value="1"/>
</dbReference>
<dbReference type="Pfam" id="PF04266">
    <property type="entry name" value="ASCH"/>
    <property type="match status" value="1"/>
</dbReference>
<evidence type="ECO:0000313" key="3">
    <source>
        <dbReference type="Proteomes" id="UP000242642"/>
    </source>
</evidence>
<proteinExistence type="predicted"/>
<evidence type="ECO:0000259" key="1">
    <source>
        <dbReference type="SMART" id="SM01022"/>
    </source>
</evidence>
<dbReference type="PANTHER" id="PTHR39203:SF1">
    <property type="entry name" value="CYTOPLASMIC PROTEIN"/>
    <property type="match status" value="1"/>
</dbReference>
<protein>
    <submittedName>
        <fullName evidence="2">Uncharacterized protein YhfF</fullName>
    </submittedName>
</protein>
<dbReference type="AlphaFoldDB" id="A0A1I0E553"/>
<sequence>MKIIPPHYEHVERWTFGSTDEEADKLIELIVLGIKTATCSLYEPDNIPEKGDAFVIIGADSEPACSVEITDVLVTTFLKVDEAHARAEGEGDLTLAYWQKVTREFFEEFGLFSFDMKLICLRFKLLEVFKDA</sequence>
<dbReference type="InterPro" id="IPR009326">
    <property type="entry name" value="DUF984"/>
</dbReference>
<dbReference type="SMART" id="SM01022">
    <property type="entry name" value="ASCH"/>
    <property type="match status" value="1"/>
</dbReference>
<organism evidence="2 3">
    <name type="scientific">Thorsellia anophelis DSM 18579</name>
    <dbReference type="NCBI Taxonomy" id="1123402"/>
    <lineage>
        <taxon>Bacteria</taxon>
        <taxon>Pseudomonadati</taxon>
        <taxon>Pseudomonadota</taxon>
        <taxon>Gammaproteobacteria</taxon>
        <taxon>Enterobacterales</taxon>
        <taxon>Thorselliaceae</taxon>
        <taxon>Thorsellia</taxon>
    </lineage>
</organism>
<gene>
    <name evidence="2" type="ORF">SAMN02583745_02246</name>
</gene>
<dbReference type="InterPro" id="IPR015947">
    <property type="entry name" value="PUA-like_sf"/>
</dbReference>
<dbReference type="InterPro" id="IPR007374">
    <property type="entry name" value="ASCH_domain"/>
</dbReference>
<name>A0A1I0E553_9GAMM</name>
<dbReference type="PANTHER" id="PTHR39203">
    <property type="entry name" value="CYTOPLASMIC PROTEIN-RELATED"/>
    <property type="match status" value="1"/>
</dbReference>
<accession>A0A1I0E553</accession>
<dbReference type="STRING" id="1123402.SAMN02583745_02246"/>
<evidence type="ECO:0000313" key="2">
    <source>
        <dbReference type="EMBL" id="SET40104.1"/>
    </source>
</evidence>
<dbReference type="Proteomes" id="UP000242642">
    <property type="component" value="Unassembled WGS sequence"/>
</dbReference>
<feature type="domain" description="ASCH" evidence="1">
    <location>
        <begin position="14"/>
        <end position="127"/>
    </location>
</feature>
<reference evidence="3" key="1">
    <citation type="submission" date="2016-10" db="EMBL/GenBank/DDBJ databases">
        <authorList>
            <person name="Varghese N."/>
            <person name="Submissions S."/>
        </authorList>
    </citation>
    <scope>NUCLEOTIDE SEQUENCE [LARGE SCALE GENOMIC DNA]</scope>
    <source>
        <strain evidence="3">DSM 18579</strain>
    </source>
</reference>
<keyword evidence="3" id="KW-1185">Reference proteome</keyword>